<sequence length="74" mass="8225">MSKLKTATIPDHHKVQANITLNEAIDEQPDSVIVLCFWKDKGQFKIKTSTVPNRLMLIGALEEAKGKIITDGYA</sequence>
<accession>A0A8S5TBG5</accession>
<protein>
    <submittedName>
        <fullName evidence="1">Uncharacterized protein</fullName>
    </submittedName>
</protein>
<organism evidence="1">
    <name type="scientific">Podoviridae sp. ctwJH20</name>
    <dbReference type="NCBI Taxonomy" id="2827753"/>
    <lineage>
        <taxon>Viruses</taxon>
        <taxon>Duplodnaviria</taxon>
        <taxon>Heunggongvirae</taxon>
        <taxon>Uroviricota</taxon>
        <taxon>Caudoviricetes</taxon>
    </lineage>
</organism>
<name>A0A8S5TBG5_9CAUD</name>
<reference evidence="1" key="1">
    <citation type="journal article" date="2021" name="Proc. Natl. Acad. Sci. U.S.A.">
        <title>A Catalog of Tens of Thousands of Viruses from Human Metagenomes Reveals Hidden Associations with Chronic Diseases.</title>
        <authorList>
            <person name="Tisza M.J."/>
            <person name="Buck C.B."/>
        </authorList>
    </citation>
    <scope>NUCLEOTIDE SEQUENCE</scope>
    <source>
        <strain evidence="1">CtwJH20</strain>
    </source>
</reference>
<evidence type="ECO:0000313" key="1">
    <source>
        <dbReference type="EMBL" id="DAF60661.1"/>
    </source>
</evidence>
<dbReference type="EMBL" id="BK032792">
    <property type="protein sequence ID" value="DAF60661.1"/>
    <property type="molecule type" value="Genomic_DNA"/>
</dbReference>
<proteinExistence type="predicted"/>